<reference evidence="6" key="1">
    <citation type="journal article" date="2014" name="Front. Microbiol.">
        <title>High frequency of phylogenetically diverse reductive dehalogenase-homologous genes in deep subseafloor sedimentary metagenomes.</title>
        <authorList>
            <person name="Kawai M."/>
            <person name="Futagami T."/>
            <person name="Toyoda A."/>
            <person name="Takaki Y."/>
            <person name="Nishi S."/>
            <person name="Hori S."/>
            <person name="Arai W."/>
            <person name="Tsubouchi T."/>
            <person name="Morono Y."/>
            <person name="Uchiyama I."/>
            <person name="Ito T."/>
            <person name="Fujiyama A."/>
            <person name="Inagaki F."/>
            <person name="Takami H."/>
        </authorList>
    </citation>
    <scope>NUCLEOTIDE SEQUENCE</scope>
    <source>
        <strain evidence="6">Expedition CK06-06</strain>
    </source>
</reference>
<dbReference type="GO" id="GO:0016491">
    <property type="term" value="F:oxidoreductase activity"/>
    <property type="evidence" value="ECO:0007669"/>
    <property type="project" value="UniProtKB-KW"/>
</dbReference>
<gene>
    <name evidence="6" type="ORF">S01H4_51032</name>
</gene>
<protein>
    <recommendedName>
        <fullName evidence="5">F420-non-reducing hydrogenase iron-sulfur subunit D domain-containing protein</fullName>
    </recommendedName>
</protein>
<evidence type="ECO:0000259" key="5">
    <source>
        <dbReference type="Pfam" id="PF02662"/>
    </source>
</evidence>
<dbReference type="GO" id="GO:0046872">
    <property type="term" value="F:metal ion binding"/>
    <property type="evidence" value="ECO:0007669"/>
    <property type="project" value="UniProtKB-KW"/>
</dbReference>
<feature type="non-terminal residue" evidence="6">
    <location>
        <position position="143"/>
    </location>
</feature>
<comment type="caution">
    <text evidence="6">The sequence shown here is derived from an EMBL/GenBank/DDBJ whole genome shotgun (WGS) entry which is preliminary data.</text>
</comment>
<evidence type="ECO:0000256" key="3">
    <source>
        <dbReference type="ARBA" id="ARBA00023004"/>
    </source>
</evidence>
<proteinExistence type="predicted"/>
<name>X1CT89_9ZZZZ</name>
<evidence type="ECO:0000256" key="4">
    <source>
        <dbReference type="ARBA" id="ARBA00023014"/>
    </source>
</evidence>
<sequence length="143" mass="16306">MAIVEIGKDVYRALVCENDAYPAFDMAGLNRLKYSPYVRIIPVRCIGSINNVWISDALSQGFDGILQIGCKPGDDYQCHFINGSELTSTRAENIQETLQTMMLEPERIRTEFIEINEYYKIPELIDDYIETIEDIGPNPFKGM</sequence>
<dbReference type="GO" id="GO:0051536">
    <property type="term" value="F:iron-sulfur cluster binding"/>
    <property type="evidence" value="ECO:0007669"/>
    <property type="project" value="UniProtKB-KW"/>
</dbReference>
<accession>X1CT89</accession>
<evidence type="ECO:0000256" key="1">
    <source>
        <dbReference type="ARBA" id="ARBA00022723"/>
    </source>
</evidence>
<feature type="domain" description="F420-non-reducing hydrogenase iron-sulfur subunit D" evidence="5">
    <location>
        <begin position="13"/>
        <end position="136"/>
    </location>
</feature>
<evidence type="ECO:0000256" key="2">
    <source>
        <dbReference type="ARBA" id="ARBA00023002"/>
    </source>
</evidence>
<keyword evidence="4" id="KW-0411">Iron-sulfur</keyword>
<dbReference type="InterPro" id="IPR003813">
    <property type="entry name" value="MvhD/FlpD"/>
</dbReference>
<keyword evidence="3" id="KW-0408">Iron</keyword>
<evidence type="ECO:0000313" key="6">
    <source>
        <dbReference type="EMBL" id="GAG96192.1"/>
    </source>
</evidence>
<dbReference type="EMBL" id="BART01029026">
    <property type="protein sequence ID" value="GAG96192.1"/>
    <property type="molecule type" value="Genomic_DNA"/>
</dbReference>
<keyword evidence="1" id="KW-0479">Metal-binding</keyword>
<organism evidence="6">
    <name type="scientific">marine sediment metagenome</name>
    <dbReference type="NCBI Taxonomy" id="412755"/>
    <lineage>
        <taxon>unclassified sequences</taxon>
        <taxon>metagenomes</taxon>
        <taxon>ecological metagenomes</taxon>
    </lineage>
</organism>
<keyword evidence="2" id="KW-0560">Oxidoreductase</keyword>
<dbReference type="AlphaFoldDB" id="X1CT89"/>
<dbReference type="Pfam" id="PF02662">
    <property type="entry name" value="FlpD"/>
    <property type="match status" value="1"/>
</dbReference>